<dbReference type="EMBL" id="JAWXVI010000014">
    <property type="protein sequence ID" value="MDX6191936.1"/>
    <property type="molecule type" value="Genomic_DNA"/>
</dbReference>
<protein>
    <submittedName>
        <fullName evidence="2">Uncharacterized protein</fullName>
    </submittedName>
</protein>
<keyword evidence="1" id="KW-1133">Transmembrane helix</keyword>
<organism evidence="2 3">
    <name type="scientific">Flavobacterium cupriresistens</name>
    <dbReference type="NCBI Taxonomy" id="2893885"/>
    <lineage>
        <taxon>Bacteria</taxon>
        <taxon>Pseudomonadati</taxon>
        <taxon>Bacteroidota</taxon>
        <taxon>Flavobacteriia</taxon>
        <taxon>Flavobacteriales</taxon>
        <taxon>Flavobacteriaceae</taxon>
        <taxon>Flavobacterium</taxon>
    </lineage>
</organism>
<feature type="transmembrane region" description="Helical" evidence="1">
    <location>
        <begin position="148"/>
        <end position="170"/>
    </location>
</feature>
<gene>
    <name evidence="2" type="ORF">SGQ83_21480</name>
</gene>
<name>A0ABU4RI40_9FLAO</name>
<dbReference type="RefSeq" id="WP_230004799.1">
    <property type="nucleotide sequence ID" value="NZ_CP087134.1"/>
</dbReference>
<feature type="transmembrane region" description="Helical" evidence="1">
    <location>
        <begin position="190"/>
        <end position="214"/>
    </location>
</feature>
<evidence type="ECO:0000313" key="3">
    <source>
        <dbReference type="Proteomes" id="UP001273350"/>
    </source>
</evidence>
<dbReference type="Proteomes" id="UP001273350">
    <property type="component" value="Unassembled WGS sequence"/>
</dbReference>
<keyword evidence="1" id="KW-0812">Transmembrane</keyword>
<reference evidence="2 3" key="1">
    <citation type="submission" date="2023-11" db="EMBL/GenBank/DDBJ databases">
        <title>Unpublished Manusciprt.</title>
        <authorList>
            <person name="Saticioglu I.B."/>
            <person name="Ay H."/>
            <person name="Ajmi N."/>
            <person name="Altun S."/>
            <person name="Duman M."/>
        </authorList>
    </citation>
    <scope>NUCLEOTIDE SEQUENCE [LARGE SCALE GENOMIC DNA]</scope>
    <source>
        <strain evidence="2 3">Fl-318</strain>
    </source>
</reference>
<evidence type="ECO:0000313" key="2">
    <source>
        <dbReference type="EMBL" id="MDX6191936.1"/>
    </source>
</evidence>
<comment type="caution">
    <text evidence="2">The sequence shown here is derived from an EMBL/GenBank/DDBJ whole genome shotgun (WGS) entry which is preliminary data.</text>
</comment>
<sequence>MSNKENHLTNQNDDKLVTSSDVQNELGISTEVITELNKHINSMISFATYNGITINPQVNILVQNSSINDLLEAYNLLCTNISPVTPKSIRFYKEIATDWKNTSFLSRMPFSKNLLIISFLFLISFIGISCSSMVNMKSLDRGVLDNHGVSLLFNLGYLISISGLGVMFYLLRSINSSIRKVTIIPEDSAYYPVVIILGLMSGLLMSEILIFPFLNGKTSDLLYNKSLLALLGGFSSDAIFSILYSAINQMKRKLVFENK</sequence>
<keyword evidence="3" id="KW-1185">Reference proteome</keyword>
<evidence type="ECO:0000256" key="1">
    <source>
        <dbReference type="SAM" id="Phobius"/>
    </source>
</evidence>
<feature type="transmembrane region" description="Helical" evidence="1">
    <location>
        <begin position="226"/>
        <end position="247"/>
    </location>
</feature>
<accession>A0ABU4RI40</accession>
<proteinExistence type="predicted"/>
<keyword evidence="1" id="KW-0472">Membrane</keyword>
<feature type="transmembrane region" description="Helical" evidence="1">
    <location>
        <begin position="114"/>
        <end position="136"/>
    </location>
</feature>